<sequence>MFKRITELFKSKKTESKSSTTSFADLPAWLDTEEQTCVSLRSEQFIDSREVIEKARQDILQLLGEFGKEDSTPEPMHPKVEQVNRHNLPQFKHKVEDALDVEFSDDDETYYQQVAELINCCFKAYRGPGRYLHHLYADEVKVFRQLMDQIGKELNLLTEAIKNSRIRLASIEAVREGIKQVQDAEDELAEVNTIRKEMDEKRSERLKRKDDLSRDRDTHASSHEYREYADAMAAFEDEKRRTLELFETLDALVRTALPIWRRALRIVQDEKRKGEEKHLDSLIQMAVLQQYADPEFVHLVKSTSEEIFKSIANDSIPLKNSFEKSLFVNADSYMDQMTGSVVLWRNGEEKCQHDRDILSSHTAAEKYSSFEIAILDLEREIKHIDEESGKLEGRVHHLEREKEKAASIINDEMKELSGGEIIIEGISGEGA</sequence>
<dbReference type="Proteomes" id="UP000245657">
    <property type="component" value="Unassembled WGS sequence"/>
</dbReference>
<evidence type="ECO:0000313" key="3">
    <source>
        <dbReference type="EMBL" id="PWR72698.1"/>
    </source>
</evidence>
<evidence type="ECO:0000256" key="2">
    <source>
        <dbReference type="SAM" id="MobiDB-lite"/>
    </source>
</evidence>
<gene>
    <name evidence="3" type="ORF">DK846_06985</name>
</gene>
<keyword evidence="1" id="KW-0175">Coiled coil</keyword>
<feature type="region of interest" description="Disordered" evidence="2">
    <location>
        <begin position="199"/>
        <end position="223"/>
    </location>
</feature>
<name>A0A2V2N865_9EURY</name>
<reference evidence="3 4" key="1">
    <citation type="submission" date="2018-05" db="EMBL/GenBank/DDBJ databases">
        <title>Draft genome of Methanospirillum lacunae Ki8-1.</title>
        <authorList>
            <person name="Dueholm M.S."/>
            <person name="Nielsen P.H."/>
            <person name="Bakmann L.F."/>
            <person name="Otzen D.E."/>
        </authorList>
    </citation>
    <scope>NUCLEOTIDE SEQUENCE [LARGE SCALE GENOMIC DNA]</scope>
    <source>
        <strain evidence="3 4">Ki8-1</strain>
    </source>
</reference>
<proteinExistence type="predicted"/>
<feature type="coiled-coil region" evidence="1">
    <location>
        <begin position="367"/>
        <end position="415"/>
    </location>
</feature>
<organism evidence="3 4">
    <name type="scientific">Methanospirillum lacunae</name>
    <dbReference type="NCBI Taxonomy" id="668570"/>
    <lineage>
        <taxon>Archaea</taxon>
        <taxon>Methanobacteriati</taxon>
        <taxon>Methanobacteriota</taxon>
        <taxon>Stenosarchaea group</taxon>
        <taxon>Methanomicrobia</taxon>
        <taxon>Methanomicrobiales</taxon>
        <taxon>Methanospirillaceae</taxon>
        <taxon>Methanospirillum</taxon>
    </lineage>
</organism>
<evidence type="ECO:0000313" key="4">
    <source>
        <dbReference type="Proteomes" id="UP000245657"/>
    </source>
</evidence>
<dbReference type="AlphaFoldDB" id="A0A2V2N865"/>
<dbReference type="EMBL" id="QGMY01000006">
    <property type="protein sequence ID" value="PWR72698.1"/>
    <property type="molecule type" value="Genomic_DNA"/>
</dbReference>
<dbReference type="OrthoDB" id="111184at2157"/>
<dbReference type="GeneID" id="97548614"/>
<keyword evidence="4" id="KW-1185">Reference proteome</keyword>
<dbReference type="RefSeq" id="WP_109968209.1">
    <property type="nucleotide sequence ID" value="NZ_CP176093.1"/>
</dbReference>
<evidence type="ECO:0000256" key="1">
    <source>
        <dbReference type="SAM" id="Coils"/>
    </source>
</evidence>
<protein>
    <submittedName>
        <fullName evidence="3">Uncharacterized protein</fullName>
    </submittedName>
</protein>
<accession>A0A2V2N865</accession>
<comment type="caution">
    <text evidence="3">The sequence shown here is derived from an EMBL/GenBank/DDBJ whole genome shotgun (WGS) entry which is preliminary data.</text>
</comment>